<keyword evidence="2 3" id="KW-0040">ANK repeat</keyword>
<dbReference type="Pfam" id="PF12796">
    <property type="entry name" value="Ank_2"/>
    <property type="match status" value="2"/>
</dbReference>
<keyword evidence="4" id="KW-1185">Reference proteome</keyword>
<dbReference type="InterPro" id="IPR002110">
    <property type="entry name" value="Ankyrin_rpt"/>
</dbReference>
<feature type="repeat" description="ANK" evidence="3">
    <location>
        <begin position="523"/>
        <end position="555"/>
    </location>
</feature>
<dbReference type="GO" id="GO:0016301">
    <property type="term" value="F:kinase activity"/>
    <property type="evidence" value="ECO:0007669"/>
    <property type="project" value="UniProtKB-KW"/>
</dbReference>
<dbReference type="SMART" id="SM00248">
    <property type="entry name" value="ANK"/>
    <property type="match status" value="3"/>
</dbReference>
<organism evidence="4 5">
    <name type="scientific">Hydra vulgaris</name>
    <name type="common">Hydra</name>
    <name type="synonym">Hydra attenuata</name>
    <dbReference type="NCBI Taxonomy" id="6087"/>
    <lineage>
        <taxon>Eukaryota</taxon>
        <taxon>Metazoa</taxon>
        <taxon>Cnidaria</taxon>
        <taxon>Hydrozoa</taxon>
        <taxon>Hydroidolina</taxon>
        <taxon>Anthoathecata</taxon>
        <taxon>Aplanulata</taxon>
        <taxon>Hydridae</taxon>
        <taxon>Hydra</taxon>
    </lineage>
</organism>
<evidence type="ECO:0000313" key="5">
    <source>
        <dbReference type="RefSeq" id="XP_065666974.1"/>
    </source>
</evidence>
<dbReference type="GeneID" id="101237990"/>
<sequence>MFKVEFLGNQLNKKFNMKIGKISRSSRGSYNFLKEKPFPSKWSRLKKMNFSSETFEEIPSFLTEADYSSKKNNIEKISSNFFFEDILTENSHLMINENSKRFSFKEGNQTNFEGSLQLSVDGSKHFSSEEIANLVCGEDKQFYCEKNRQSSYNGSTQLNCEGRKPLNREGTQQMCFEGSEQLNCENMHFNSKEVTLQNCEESKLNCEESKLNGEESKKFSCEESTQLIFKKNVETSFSSKNHFSCKRKKMKNYEENKQLVCNENKQLYSDPSKQLNCERKAKKSKTEANFDIQHKQIKKETVEEFVKKVLRTDQEDADQELPVNDKKTFLKRTRRKIDCGSYPNESVNEDNLPRILRYVWKGKLKKLKTYLGNPANRASIDCVDNLGRSALHFAASWGCLKFVLYLLENGATVNIRDSQGKTPLFKAVEIRALQCVKILMKYGADINIKCHDSRSAFDFAIQVYGDDEIDLIKLMYESINHISNNLGSLTNLHKLCLAKKNVSVSKVAEMLLEKEDVNGTEGLERTPLMIAAKTKKTDLVKVLLQSNADVTLFDVNYKMAIHYCAKNTEEYNLIKDAVIVAKRTTESTSQSCAKINKNESFVVDKKSLCFNKTTFTPVESITYF</sequence>
<dbReference type="PROSITE" id="PS50297">
    <property type="entry name" value="ANK_REP_REGION"/>
    <property type="match status" value="3"/>
</dbReference>
<gene>
    <name evidence="5" type="primary">LOC101237990</name>
</gene>
<evidence type="ECO:0000256" key="1">
    <source>
        <dbReference type="ARBA" id="ARBA00022737"/>
    </source>
</evidence>
<dbReference type="SUPFAM" id="SSF48403">
    <property type="entry name" value="Ankyrin repeat"/>
    <property type="match status" value="1"/>
</dbReference>
<feature type="repeat" description="ANK" evidence="3">
    <location>
        <begin position="419"/>
        <end position="451"/>
    </location>
</feature>
<keyword evidence="5" id="KW-0675">Receptor</keyword>
<dbReference type="PANTHER" id="PTHR24171">
    <property type="entry name" value="ANKYRIN REPEAT DOMAIN-CONTAINING PROTEIN 39-RELATED"/>
    <property type="match status" value="1"/>
</dbReference>
<proteinExistence type="predicted"/>
<dbReference type="PRINTS" id="PR01415">
    <property type="entry name" value="ANKYRIN"/>
</dbReference>
<name>A0ABM4CYC8_HYDVU</name>
<protein>
    <submittedName>
        <fullName evidence="5">Receptor-interacting serine/threonine-protein kinase 4 isoform X2</fullName>
    </submittedName>
</protein>
<keyword evidence="5" id="KW-0808">Transferase</keyword>
<dbReference type="PROSITE" id="PS50088">
    <property type="entry name" value="ANK_REPEAT"/>
    <property type="match status" value="3"/>
</dbReference>
<evidence type="ECO:0000256" key="2">
    <source>
        <dbReference type="ARBA" id="ARBA00023043"/>
    </source>
</evidence>
<dbReference type="Proteomes" id="UP001652625">
    <property type="component" value="Chromosome 11"/>
</dbReference>
<accession>A0ABM4CYC8</accession>
<feature type="repeat" description="ANK" evidence="3">
    <location>
        <begin position="386"/>
        <end position="418"/>
    </location>
</feature>
<keyword evidence="1" id="KW-0677">Repeat</keyword>
<keyword evidence="5" id="KW-0418">Kinase</keyword>
<evidence type="ECO:0000256" key="3">
    <source>
        <dbReference type="PROSITE-ProRule" id="PRU00023"/>
    </source>
</evidence>
<dbReference type="InterPro" id="IPR036770">
    <property type="entry name" value="Ankyrin_rpt-contain_sf"/>
</dbReference>
<dbReference type="RefSeq" id="XP_065666974.1">
    <property type="nucleotide sequence ID" value="XM_065810902.1"/>
</dbReference>
<evidence type="ECO:0000313" key="4">
    <source>
        <dbReference type="Proteomes" id="UP001652625"/>
    </source>
</evidence>
<reference evidence="5" key="1">
    <citation type="submission" date="2025-08" db="UniProtKB">
        <authorList>
            <consortium name="RefSeq"/>
        </authorList>
    </citation>
    <scope>IDENTIFICATION</scope>
</reference>
<dbReference type="Gene3D" id="1.25.40.20">
    <property type="entry name" value="Ankyrin repeat-containing domain"/>
    <property type="match status" value="2"/>
</dbReference>